<evidence type="ECO:0000313" key="3">
    <source>
        <dbReference type="Proteomes" id="UP000001075"/>
    </source>
</evidence>
<proteinExistence type="predicted"/>
<evidence type="ECO:0000313" key="2">
    <source>
        <dbReference type="EMBL" id="EGV94780.1"/>
    </source>
</evidence>
<dbReference type="InParanoid" id="G3H2U3"/>
<sequence length="73" mass="8540">MFESHTANEDPPDNNPWMLRKKNWAIPLQLHWIQLTVSPDTPTRTSSTDFNQVEDFNLDLQSSKSHPSNMDWT</sequence>
<dbReference type="Proteomes" id="UP000001075">
    <property type="component" value="Unassembled WGS sequence"/>
</dbReference>
<evidence type="ECO:0000256" key="1">
    <source>
        <dbReference type="SAM" id="MobiDB-lite"/>
    </source>
</evidence>
<gene>
    <name evidence="2" type="ORF">I79_004545</name>
</gene>
<feature type="compositionally biased region" description="Polar residues" evidence="1">
    <location>
        <begin position="59"/>
        <end position="73"/>
    </location>
</feature>
<feature type="region of interest" description="Disordered" evidence="1">
    <location>
        <begin position="39"/>
        <end position="73"/>
    </location>
</feature>
<dbReference type="AlphaFoldDB" id="G3H2U3"/>
<reference evidence="3" key="1">
    <citation type="journal article" date="2011" name="Nat. Biotechnol.">
        <title>The genomic sequence of the Chinese hamster ovary (CHO)-K1 cell line.</title>
        <authorList>
            <person name="Xu X."/>
            <person name="Nagarajan H."/>
            <person name="Lewis N.E."/>
            <person name="Pan S."/>
            <person name="Cai Z."/>
            <person name="Liu X."/>
            <person name="Chen W."/>
            <person name="Xie M."/>
            <person name="Wang W."/>
            <person name="Hammond S."/>
            <person name="Andersen M.R."/>
            <person name="Neff N."/>
            <person name="Passarelli B."/>
            <person name="Koh W."/>
            <person name="Fan H.C."/>
            <person name="Wang J."/>
            <person name="Gui Y."/>
            <person name="Lee K.H."/>
            <person name="Betenbaugh M.J."/>
            <person name="Quake S.R."/>
            <person name="Famili I."/>
            <person name="Palsson B.O."/>
            <person name="Wang J."/>
        </authorList>
    </citation>
    <scope>NUCLEOTIDE SEQUENCE [LARGE SCALE GENOMIC DNA]</scope>
    <source>
        <strain evidence="3">CHO K1 cell line</strain>
    </source>
</reference>
<feature type="compositionally biased region" description="Low complexity" evidence="1">
    <location>
        <begin position="39"/>
        <end position="49"/>
    </location>
</feature>
<name>G3H2U3_CRIGR</name>
<accession>G3H2U3</accession>
<organism evidence="2 3">
    <name type="scientific">Cricetulus griseus</name>
    <name type="common">Chinese hamster</name>
    <name type="synonym">Cricetulus barabensis griseus</name>
    <dbReference type="NCBI Taxonomy" id="10029"/>
    <lineage>
        <taxon>Eukaryota</taxon>
        <taxon>Metazoa</taxon>
        <taxon>Chordata</taxon>
        <taxon>Craniata</taxon>
        <taxon>Vertebrata</taxon>
        <taxon>Euteleostomi</taxon>
        <taxon>Mammalia</taxon>
        <taxon>Eutheria</taxon>
        <taxon>Euarchontoglires</taxon>
        <taxon>Glires</taxon>
        <taxon>Rodentia</taxon>
        <taxon>Myomorpha</taxon>
        <taxon>Muroidea</taxon>
        <taxon>Cricetidae</taxon>
        <taxon>Cricetinae</taxon>
        <taxon>Cricetulus</taxon>
    </lineage>
</organism>
<protein>
    <submittedName>
        <fullName evidence="2">Uncharacterized protein</fullName>
    </submittedName>
</protein>
<dbReference type="EMBL" id="JH000120">
    <property type="protein sequence ID" value="EGV94780.1"/>
    <property type="molecule type" value="Genomic_DNA"/>
</dbReference>